<evidence type="ECO:0000256" key="4">
    <source>
        <dbReference type="SAM" id="MobiDB-lite"/>
    </source>
</evidence>
<sequence>MSDTITLRGYVATDLRRNTTDNGLAVASFRMCTTERRYDRDTGGWLDGQTNWYAVSLFRQLATNAAFSIHKGDRVVVTGRLRLRQWTTEDGRSGTSADIDADTVGHDLMWGTASFRRTASTGTDASLGGDRADGGVGAETGTGSGLGGDPDLEESLGRLDPLTGELLDPVPEDGGSAEGGSTDGGSTDGEAMAAEPTREKAGAPF</sequence>
<accession>A0A5N6MQU1</accession>
<protein>
    <recommendedName>
        <fullName evidence="3">Single-stranded DNA-binding protein</fullName>
    </recommendedName>
</protein>
<dbReference type="Pfam" id="PF00436">
    <property type="entry name" value="SSB"/>
    <property type="match status" value="1"/>
</dbReference>
<feature type="compositionally biased region" description="Gly residues" evidence="4">
    <location>
        <begin position="134"/>
        <end position="148"/>
    </location>
</feature>
<dbReference type="NCBIfam" id="TIGR00621">
    <property type="entry name" value="ssb"/>
    <property type="match status" value="1"/>
</dbReference>
<feature type="region of interest" description="Disordered" evidence="4">
    <location>
        <begin position="119"/>
        <end position="205"/>
    </location>
</feature>
<comment type="caution">
    <text evidence="5">The sequence shown here is derived from an EMBL/GenBank/DDBJ whole genome shotgun (WGS) entry which is preliminary data.</text>
</comment>
<name>A0A5N6MQU1_9MICC</name>
<dbReference type="Proteomes" id="UP000326852">
    <property type="component" value="Unassembled WGS sequence"/>
</dbReference>
<feature type="compositionally biased region" description="Basic and acidic residues" evidence="4">
    <location>
        <begin position="196"/>
        <end position="205"/>
    </location>
</feature>
<dbReference type="Gene3D" id="2.40.50.140">
    <property type="entry name" value="Nucleic acid-binding proteins"/>
    <property type="match status" value="1"/>
</dbReference>
<dbReference type="PANTHER" id="PTHR10302:SF27">
    <property type="entry name" value="SINGLE-STRANDED DNA-BINDING PROTEIN"/>
    <property type="match status" value="1"/>
</dbReference>
<dbReference type="PROSITE" id="PS50935">
    <property type="entry name" value="SSB"/>
    <property type="match status" value="1"/>
</dbReference>
<gene>
    <name evidence="5" type="primary">ssb</name>
    <name evidence="5" type="ORF">GD627_06640</name>
</gene>
<dbReference type="RefSeq" id="WP_152271873.1">
    <property type="nucleotide sequence ID" value="NZ_VTFX01000002.1"/>
</dbReference>
<evidence type="ECO:0000256" key="3">
    <source>
        <dbReference type="RuleBase" id="RU000524"/>
    </source>
</evidence>
<organism evidence="5 6">
    <name type="scientific">Arthrobacter yangruifuii</name>
    <dbReference type="NCBI Taxonomy" id="2606616"/>
    <lineage>
        <taxon>Bacteria</taxon>
        <taxon>Bacillati</taxon>
        <taxon>Actinomycetota</taxon>
        <taxon>Actinomycetes</taxon>
        <taxon>Micrococcales</taxon>
        <taxon>Micrococcaceae</taxon>
        <taxon>Arthrobacter</taxon>
    </lineage>
</organism>
<dbReference type="PANTHER" id="PTHR10302">
    <property type="entry name" value="SINGLE-STRANDED DNA-BINDING PROTEIN"/>
    <property type="match status" value="1"/>
</dbReference>
<dbReference type="CDD" id="cd04496">
    <property type="entry name" value="SSB_OBF"/>
    <property type="match status" value="1"/>
</dbReference>
<feature type="compositionally biased region" description="Gly residues" evidence="4">
    <location>
        <begin position="176"/>
        <end position="187"/>
    </location>
</feature>
<proteinExistence type="predicted"/>
<dbReference type="GO" id="GO:0006260">
    <property type="term" value="P:DNA replication"/>
    <property type="evidence" value="ECO:0007669"/>
    <property type="project" value="InterPro"/>
</dbReference>
<evidence type="ECO:0000256" key="2">
    <source>
        <dbReference type="PROSITE-ProRule" id="PRU00252"/>
    </source>
</evidence>
<keyword evidence="1 2" id="KW-0238">DNA-binding</keyword>
<dbReference type="AlphaFoldDB" id="A0A5N6MQU1"/>
<dbReference type="InterPro" id="IPR011344">
    <property type="entry name" value="ssDNA-bd"/>
</dbReference>
<dbReference type="InterPro" id="IPR000424">
    <property type="entry name" value="Primosome_PriB/ssb"/>
</dbReference>
<evidence type="ECO:0000256" key="1">
    <source>
        <dbReference type="ARBA" id="ARBA00023125"/>
    </source>
</evidence>
<dbReference type="GO" id="GO:0009295">
    <property type="term" value="C:nucleoid"/>
    <property type="evidence" value="ECO:0007669"/>
    <property type="project" value="TreeGrafter"/>
</dbReference>
<dbReference type="EMBL" id="VTFX01000002">
    <property type="protein sequence ID" value="KAD4007227.1"/>
    <property type="molecule type" value="Genomic_DNA"/>
</dbReference>
<evidence type="ECO:0000313" key="5">
    <source>
        <dbReference type="EMBL" id="KAD4007227.1"/>
    </source>
</evidence>
<dbReference type="SUPFAM" id="SSF50249">
    <property type="entry name" value="Nucleic acid-binding proteins"/>
    <property type="match status" value="1"/>
</dbReference>
<reference evidence="5 6" key="1">
    <citation type="submission" date="2019-08" db="EMBL/GenBank/DDBJ databases">
        <title>Arthrobacter sp. nov., isolated from plateau pika and Tibetan wild ass.</title>
        <authorList>
            <person name="Ge Y."/>
        </authorList>
    </citation>
    <scope>NUCLEOTIDE SEQUENCE [LARGE SCALE GENOMIC DNA]</scope>
    <source>
        <strain evidence="5 6">785</strain>
    </source>
</reference>
<keyword evidence="6" id="KW-1185">Reference proteome</keyword>
<dbReference type="GO" id="GO:0003697">
    <property type="term" value="F:single-stranded DNA binding"/>
    <property type="evidence" value="ECO:0007669"/>
    <property type="project" value="InterPro"/>
</dbReference>
<dbReference type="InterPro" id="IPR012340">
    <property type="entry name" value="NA-bd_OB-fold"/>
</dbReference>
<evidence type="ECO:0000313" key="6">
    <source>
        <dbReference type="Proteomes" id="UP000326852"/>
    </source>
</evidence>